<dbReference type="AlphaFoldDB" id="A0A271K7A1"/>
<reference evidence="1 2" key="1">
    <citation type="submission" date="2017-08" db="EMBL/GenBank/DDBJ databases">
        <title>Mesorhizobium wenxinae sp. nov., a novel rhizobial species isolated from root nodules of chickpea (Cicer arietinum L.).</title>
        <authorList>
            <person name="Zhang J."/>
        </authorList>
    </citation>
    <scope>NUCLEOTIDE SEQUENCE [LARGE SCALE GENOMIC DNA]</scope>
    <source>
        <strain evidence="2">WYCCWR 10019</strain>
    </source>
</reference>
<organism evidence="1 2">
    <name type="scientific">Mesorhizobium wenxiniae</name>
    <dbReference type="NCBI Taxonomy" id="2014805"/>
    <lineage>
        <taxon>Bacteria</taxon>
        <taxon>Pseudomonadati</taxon>
        <taxon>Pseudomonadota</taxon>
        <taxon>Alphaproteobacteria</taxon>
        <taxon>Hyphomicrobiales</taxon>
        <taxon>Phyllobacteriaceae</taxon>
        <taxon>Mesorhizobium</taxon>
    </lineage>
</organism>
<dbReference type="Proteomes" id="UP000215931">
    <property type="component" value="Unassembled WGS sequence"/>
</dbReference>
<name>A0A271K7A1_9HYPH</name>
<sequence length="643" mass="70395">MPAWTPPPAPETKKVQPQPIAAIEQAAREAAEQHDPLKTDDAVHGDVVNGFSVEPPKKASGDARFAIKYNPNRHQSIAERIEKLLALSPEVKGFLRAGKPMQIGRVADIHDHASYERTGTIELSEPMLYREIEVGFVFFVLKEITEGRGAAKHVVGYEWQQMPRPPKSVAETIIQERVGKWNFRPLAGVLSAPSVKRGTDGRPISVTAPGYDPDTGVYSEFSAAEFVTIGAIPDGVDFAAAQSALHDLRELIAPTPYYDPDDPERIGDTFSHSVGISKIMTTTLRSGFGNAPMHATSGASGAGKSIADGTAIMVANGEPMSPMDWATRADKQELIIDSALISSRNIWSFNNVKQGVKIGNEPDLNTVITEPSKEVRVFYAQGFKGCATGLVTILMNGVGLQIVGEVARRTLFAHIRQRHSGSWYDPRALAKRDRPRFVRACHVITRAYANARAIRKAYEAGEAWATAERLERFGAADAAWTRVAMLRGYEGFGGWVIMVREPIVWLGMPDPCETTFRLRTGNSEVTTVGGALIMIHDVFGDDGFTTGQLIERMQLMTNGGTMAGDSFPPKSVAAHPALIDAILAWVPHENRRSLHHYKQSLGMRLGVLGADRSEMRELEVIRIGETRDKSAIFRVQRRTAGIG</sequence>
<gene>
    <name evidence="1" type="ORF">CIT31_32535</name>
</gene>
<protein>
    <submittedName>
        <fullName evidence="1">Uncharacterized protein</fullName>
    </submittedName>
</protein>
<keyword evidence="2" id="KW-1185">Reference proteome</keyword>
<evidence type="ECO:0000313" key="1">
    <source>
        <dbReference type="EMBL" id="PAP91404.1"/>
    </source>
</evidence>
<dbReference type="EMBL" id="NPKH01000041">
    <property type="protein sequence ID" value="PAP91404.1"/>
    <property type="molecule type" value="Genomic_DNA"/>
</dbReference>
<evidence type="ECO:0000313" key="2">
    <source>
        <dbReference type="Proteomes" id="UP000215931"/>
    </source>
</evidence>
<proteinExistence type="predicted"/>
<accession>A0A271K7A1</accession>
<comment type="caution">
    <text evidence="1">The sequence shown here is derived from an EMBL/GenBank/DDBJ whole genome shotgun (WGS) entry which is preliminary data.</text>
</comment>